<evidence type="ECO:0000313" key="1">
    <source>
        <dbReference type="EMBL" id="MVX61390.1"/>
    </source>
</evidence>
<evidence type="ECO:0000313" key="2">
    <source>
        <dbReference type="Proteomes" id="UP000463388"/>
    </source>
</evidence>
<proteinExistence type="predicted"/>
<dbReference type="SUPFAM" id="SSF89155">
    <property type="entry name" value="TorD-like"/>
    <property type="match status" value="1"/>
</dbReference>
<protein>
    <recommendedName>
        <fullName evidence="3">Molecular chaperone TorD</fullName>
    </recommendedName>
</protein>
<dbReference type="Pfam" id="PF02613">
    <property type="entry name" value="Nitrate_red_del"/>
    <property type="match status" value="1"/>
</dbReference>
<dbReference type="Proteomes" id="UP000463388">
    <property type="component" value="Unassembled WGS sequence"/>
</dbReference>
<sequence>MDEELRRAIGLADVCELMAAAWAFPTAELAAALADGAFEGDASAAVEDAGATDSEAAQAVSALWGFLGIGGDGDTAEDAGSVESGGGAEGSDELFSVLRKGYSLLFLAPGSEVPVFPYESAFRHRALGAAGAPALFRSPVTLDVERQMRAAGVTPADTRTEPADSVWNEFAFLSYGWGKVAEALDVGDVEAERKWRDVATRFWCDHGALWLPAFMEKTIEEAAELSDPAWGAPYRCFAAFGLRACRLLAECAD</sequence>
<organism evidence="1 2">
    <name type="scientific">Adlercreutzia mucosicola</name>
    <dbReference type="NCBI Taxonomy" id="580026"/>
    <lineage>
        <taxon>Bacteria</taxon>
        <taxon>Bacillati</taxon>
        <taxon>Actinomycetota</taxon>
        <taxon>Coriobacteriia</taxon>
        <taxon>Eggerthellales</taxon>
        <taxon>Eggerthellaceae</taxon>
        <taxon>Adlercreutzia</taxon>
    </lineage>
</organism>
<comment type="caution">
    <text evidence="1">The sequence shown here is derived from an EMBL/GenBank/DDBJ whole genome shotgun (WGS) entry which is preliminary data.</text>
</comment>
<accession>A0A6N8JRD7</accession>
<dbReference type="RefSeq" id="WP_160346516.1">
    <property type="nucleotide sequence ID" value="NZ_WSRR01000019.1"/>
</dbReference>
<dbReference type="InterPro" id="IPR020945">
    <property type="entry name" value="DMSO/NO3_reduct_chaperone"/>
</dbReference>
<dbReference type="OrthoDB" id="3173487at2"/>
<dbReference type="Gene3D" id="1.10.3480.10">
    <property type="entry name" value="TorD-like"/>
    <property type="match status" value="1"/>
</dbReference>
<name>A0A6N8JRD7_9ACTN</name>
<evidence type="ECO:0008006" key="3">
    <source>
        <dbReference type="Google" id="ProtNLM"/>
    </source>
</evidence>
<reference evidence="1 2" key="1">
    <citation type="submission" date="2019-12" db="EMBL/GenBank/DDBJ databases">
        <title>Microbes associate with the intestines of laboratory mice.</title>
        <authorList>
            <person name="Navarre W."/>
            <person name="Wong E."/>
        </authorList>
    </citation>
    <scope>NUCLEOTIDE SEQUENCE [LARGE SCALE GENOMIC DNA]</scope>
    <source>
        <strain evidence="1 2">NM66_B29</strain>
    </source>
</reference>
<dbReference type="EMBL" id="WSRR01000019">
    <property type="protein sequence ID" value="MVX61390.1"/>
    <property type="molecule type" value="Genomic_DNA"/>
</dbReference>
<dbReference type="AlphaFoldDB" id="A0A6N8JRD7"/>
<gene>
    <name evidence="1" type="ORF">GKZ27_07975</name>
</gene>
<dbReference type="InterPro" id="IPR036411">
    <property type="entry name" value="TorD-like_sf"/>
</dbReference>
<keyword evidence="2" id="KW-1185">Reference proteome</keyword>